<feature type="region of interest" description="Disordered" evidence="1">
    <location>
        <begin position="35"/>
        <end position="77"/>
    </location>
</feature>
<evidence type="ECO:0000313" key="2">
    <source>
        <dbReference type="EMBL" id="KZM89736.1"/>
    </source>
</evidence>
<dbReference type="Proteomes" id="UP000077755">
    <property type="component" value="Chromosome 6"/>
</dbReference>
<organism evidence="2">
    <name type="scientific">Daucus carota subsp. sativus</name>
    <name type="common">Carrot</name>
    <dbReference type="NCBI Taxonomy" id="79200"/>
    <lineage>
        <taxon>Eukaryota</taxon>
        <taxon>Viridiplantae</taxon>
        <taxon>Streptophyta</taxon>
        <taxon>Embryophyta</taxon>
        <taxon>Tracheophyta</taxon>
        <taxon>Spermatophyta</taxon>
        <taxon>Magnoliopsida</taxon>
        <taxon>eudicotyledons</taxon>
        <taxon>Gunneridae</taxon>
        <taxon>Pentapetalae</taxon>
        <taxon>asterids</taxon>
        <taxon>campanulids</taxon>
        <taxon>Apiales</taxon>
        <taxon>Apiaceae</taxon>
        <taxon>Apioideae</taxon>
        <taxon>Scandiceae</taxon>
        <taxon>Daucinae</taxon>
        <taxon>Daucus</taxon>
        <taxon>Daucus sect. Daucus</taxon>
    </lineage>
</organism>
<evidence type="ECO:0000313" key="3">
    <source>
        <dbReference type="EMBL" id="WOH03733.1"/>
    </source>
</evidence>
<proteinExistence type="predicted"/>
<reference evidence="3" key="2">
    <citation type="submission" date="2022-03" db="EMBL/GenBank/DDBJ databases">
        <title>Draft title - Genomic analysis of global carrot germplasm unveils the trajectory of domestication and the origin of high carotenoid orange carrot.</title>
        <authorList>
            <person name="Iorizzo M."/>
            <person name="Ellison S."/>
            <person name="Senalik D."/>
            <person name="Macko-Podgorni A."/>
            <person name="Grzebelus D."/>
            <person name="Bostan H."/>
            <person name="Rolling W."/>
            <person name="Curaba J."/>
            <person name="Simon P."/>
        </authorList>
    </citation>
    <scope>NUCLEOTIDE SEQUENCE</scope>
    <source>
        <tissue evidence="3">Leaf</tissue>
    </source>
</reference>
<accession>A0A164V2V4</accession>
<keyword evidence="4" id="KW-1185">Reference proteome</keyword>
<reference evidence="2" key="1">
    <citation type="journal article" date="2016" name="Nat. Genet.">
        <title>A high-quality carrot genome assembly provides new insights into carotenoid accumulation and asterid genome evolution.</title>
        <authorList>
            <person name="Iorizzo M."/>
            <person name="Ellison S."/>
            <person name="Senalik D."/>
            <person name="Zeng P."/>
            <person name="Satapoomin P."/>
            <person name="Huang J."/>
            <person name="Bowman M."/>
            <person name="Iovene M."/>
            <person name="Sanseverino W."/>
            <person name="Cavagnaro P."/>
            <person name="Yildiz M."/>
            <person name="Macko-Podgorni A."/>
            <person name="Moranska E."/>
            <person name="Grzebelus E."/>
            <person name="Grzebelus D."/>
            <person name="Ashrafi H."/>
            <person name="Zheng Z."/>
            <person name="Cheng S."/>
            <person name="Spooner D."/>
            <person name="Van Deynze A."/>
            <person name="Simon P."/>
        </authorList>
    </citation>
    <scope>NUCLEOTIDE SEQUENCE [LARGE SCALE GENOMIC DNA]</scope>
    <source>
        <tissue evidence="2">Leaf</tissue>
    </source>
</reference>
<dbReference type="AlphaFoldDB" id="A0A164V2V4"/>
<protein>
    <submittedName>
        <fullName evidence="2">Uncharacterized protein</fullName>
    </submittedName>
</protein>
<name>A0A164V2V4_DAUCS</name>
<gene>
    <name evidence="2" type="ORF">DCAR_022901</name>
    <name evidence="3" type="ORF">DCAR_0623133</name>
</gene>
<sequence length="77" mass="8341">MSSYTTIADSLVHQKHIFDSSVANLANSVATISGENVLGSHSSVESDTSDGSNGETSTQYQEEERDVEMEDELTEEL</sequence>
<dbReference type="EMBL" id="CP093348">
    <property type="protein sequence ID" value="WOH03733.1"/>
    <property type="molecule type" value="Genomic_DNA"/>
</dbReference>
<dbReference type="Gramene" id="KZM89736">
    <property type="protein sequence ID" value="KZM89736"/>
    <property type="gene ID" value="DCAR_022901"/>
</dbReference>
<feature type="compositionally biased region" description="Polar residues" evidence="1">
    <location>
        <begin position="35"/>
        <end position="60"/>
    </location>
</feature>
<dbReference type="EMBL" id="LNRQ01000006">
    <property type="protein sequence ID" value="KZM89736.1"/>
    <property type="molecule type" value="Genomic_DNA"/>
</dbReference>
<evidence type="ECO:0000313" key="4">
    <source>
        <dbReference type="Proteomes" id="UP000077755"/>
    </source>
</evidence>
<feature type="compositionally biased region" description="Acidic residues" evidence="1">
    <location>
        <begin position="61"/>
        <end position="77"/>
    </location>
</feature>
<evidence type="ECO:0000256" key="1">
    <source>
        <dbReference type="SAM" id="MobiDB-lite"/>
    </source>
</evidence>